<evidence type="ECO:0000256" key="7">
    <source>
        <dbReference type="ARBA" id="ARBA00022691"/>
    </source>
</evidence>
<evidence type="ECO:0000256" key="9">
    <source>
        <dbReference type="ARBA" id="ARBA00038126"/>
    </source>
</evidence>
<reference evidence="12" key="2">
    <citation type="submission" date="2013-12" db="EMBL/GenBank/DDBJ databases">
        <title>Evolution of pathogenesis and genome organization in the Tremellales.</title>
        <authorList>
            <person name="Cuomo C."/>
            <person name="Litvintseva A."/>
            <person name="Heitman J."/>
            <person name="Chen Y."/>
            <person name="Sun S."/>
            <person name="Springer D."/>
            <person name="Dromer F."/>
            <person name="Young S."/>
            <person name="Zeng Q."/>
            <person name="Chapman S."/>
            <person name="Gujja S."/>
            <person name="Saif S."/>
            <person name="Birren B."/>
        </authorList>
    </citation>
    <scope>NUCLEOTIDE SEQUENCE [LARGE SCALE GENOMIC DNA]</scope>
    <source>
        <strain evidence="12">CBS 10435</strain>
    </source>
</reference>
<dbReference type="PANTHER" id="PTHR14614">
    <property type="entry name" value="HEPATOCELLULAR CARCINOMA-ASSOCIATED ANTIGEN"/>
    <property type="match status" value="1"/>
</dbReference>
<dbReference type="OrthoDB" id="1723750at2759"/>
<organism evidence="11 12">
    <name type="scientific">Kwoniella mangroviensis CBS 10435</name>
    <dbReference type="NCBI Taxonomy" id="1331196"/>
    <lineage>
        <taxon>Eukaryota</taxon>
        <taxon>Fungi</taxon>
        <taxon>Dikarya</taxon>
        <taxon>Basidiomycota</taxon>
        <taxon>Agaricomycotina</taxon>
        <taxon>Tremellomycetes</taxon>
        <taxon>Tremellales</taxon>
        <taxon>Cryptococcaceae</taxon>
        <taxon>Kwoniella</taxon>
    </lineage>
</organism>
<gene>
    <name evidence="11" type="ORF">L486_04202</name>
</gene>
<dbReference type="STRING" id="1331196.A0A1B9IRJ8"/>
<keyword evidence="12" id="KW-1185">Reference proteome</keyword>
<keyword evidence="8" id="KW-0539">Nucleus</keyword>
<keyword evidence="5" id="KW-0489">Methyltransferase</keyword>
<dbReference type="InterPro" id="IPR019410">
    <property type="entry name" value="Methyltransf_16"/>
</dbReference>
<dbReference type="PANTHER" id="PTHR14614:SF39">
    <property type="entry name" value="HISTIDINE PROTEIN METHYLTRANSFERASE 1 HOMOLOG"/>
    <property type="match status" value="1"/>
</dbReference>
<evidence type="ECO:0000256" key="1">
    <source>
        <dbReference type="ARBA" id="ARBA00004123"/>
    </source>
</evidence>
<name>A0A1B9IRJ8_9TREE</name>
<feature type="region of interest" description="Disordered" evidence="10">
    <location>
        <begin position="8"/>
        <end position="40"/>
    </location>
</feature>
<sequence length="403" mass="44853">MFKFEFQLDEEEDGSFQIPLQSEAGPSTATLPPPSTKDEGDQNCYHITLDELIKALPEEISYSPLPLPFLKSPILRRDLFDARFQLYNRQSEEDPSKEGQKEEDEGEDYVDAKTDLIPGLYEGGLKSWEGGVDLVEVLSSIGDEEGVGRWVESGRVLEVGCGTALPTLYLLRSLLSTSSSLSTKTTFHVQDYNSLVLSLVTLPNLILATIPYLPPESLHQPNDEEDVEEVVPDLENPGNLVISPQLVEGFKKLLEERNIELKFTYGHWSGFAKDLQKQGEEGYGLVLTAETIYAEDSNASLLSVLKNAIKRTKAIRGGENIKHKEEVSLEDSLDNLKVDDEWKNIALKEQGDGFTLVAAKILYFGVGGGLTAFLNRVEDNEGWWKGVKDWTKGVGRKVVQVGW</sequence>
<dbReference type="Proteomes" id="UP000092583">
    <property type="component" value="Unassembled WGS sequence"/>
</dbReference>
<evidence type="ECO:0000313" key="11">
    <source>
        <dbReference type="EMBL" id="OCF58172.1"/>
    </source>
</evidence>
<evidence type="ECO:0000256" key="8">
    <source>
        <dbReference type="ARBA" id="ARBA00023242"/>
    </source>
</evidence>
<dbReference type="GO" id="GO:0005634">
    <property type="term" value="C:nucleus"/>
    <property type="evidence" value="ECO:0007669"/>
    <property type="project" value="UniProtKB-SubCell"/>
</dbReference>
<evidence type="ECO:0000256" key="3">
    <source>
        <dbReference type="ARBA" id="ARBA00012533"/>
    </source>
</evidence>
<reference evidence="11 12" key="1">
    <citation type="submission" date="2013-07" db="EMBL/GenBank/DDBJ databases">
        <title>The Genome Sequence of Kwoniella mangroviensis CBS10435.</title>
        <authorList>
            <consortium name="The Broad Institute Genome Sequencing Platform"/>
            <person name="Cuomo C."/>
            <person name="Litvintseva A."/>
            <person name="Chen Y."/>
            <person name="Heitman J."/>
            <person name="Sun S."/>
            <person name="Springer D."/>
            <person name="Dromer F."/>
            <person name="Young S.K."/>
            <person name="Zeng Q."/>
            <person name="Gargeya S."/>
            <person name="Fitzgerald M."/>
            <person name="Abouelleil A."/>
            <person name="Alvarado L."/>
            <person name="Berlin A.M."/>
            <person name="Chapman S.B."/>
            <person name="Dewar J."/>
            <person name="Goldberg J."/>
            <person name="Griggs A."/>
            <person name="Gujja S."/>
            <person name="Hansen M."/>
            <person name="Howarth C."/>
            <person name="Imamovic A."/>
            <person name="Larimer J."/>
            <person name="McCowan C."/>
            <person name="Murphy C."/>
            <person name="Pearson M."/>
            <person name="Priest M."/>
            <person name="Roberts A."/>
            <person name="Saif S."/>
            <person name="Shea T."/>
            <person name="Sykes S."/>
            <person name="Wortman J."/>
            <person name="Nusbaum C."/>
            <person name="Birren B."/>
        </authorList>
    </citation>
    <scope>NUCLEOTIDE SEQUENCE [LARGE SCALE GENOMIC DNA]</scope>
    <source>
        <strain evidence="11 12">CBS 10435</strain>
    </source>
</reference>
<dbReference type="GO" id="GO:0018064">
    <property type="term" value="F:protein-L-histidine N-tele-methyltransferase activity"/>
    <property type="evidence" value="ECO:0007669"/>
    <property type="project" value="UniProtKB-EC"/>
</dbReference>
<keyword evidence="7" id="KW-0949">S-adenosyl-L-methionine</keyword>
<dbReference type="InterPro" id="IPR029063">
    <property type="entry name" value="SAM-dependent_MTases_sf"/>
</dbReference>
<evidence type="ECO:0000256" key="4">
    <source>
        <dbReference type="ARBA" id="ARBA00022490"/>
    </source>
</evidence>
<evidence type="ECO:0000256" key="5">
    <source>
        <dbReference type="ARBA" id="ARBA00022603"/>
    </source>
</evidence>
<evidence type="ECO:0000256" key="6">
    <source>
        <dbReference type="ARBA" id="ARBA00022679"/>
    </source>
</evidence>
<dbReference type="EMBL" id="KI669462">
    <property type="protein sequence ID" value="OCF58172.1"/>
    <property type="molecule type" value="Genomic_DNA"/>
</dbReference>
<protein>
    <recommendedName>
        <fullName evidence="3">protein-histidine N-methyltransferase</fullName>
        <ecNumber evidence="3">2.1.1.85</ecNumber>
    </recommendedName>
</protein>
<dbReference type="Gene3D" id="3.40.50.150">
    <property type="entry name" value="Vaccinia Virus protein VP39"/>
    <property type="match status" value="1"/>
</dbReference>
<comment type="subcellular location">
    <subcellularLocation>
        <location evidence="2">Cytoplasm</location>
    </subcellularLocation>
    <subcellularLocation>
        <location evidence="1">Nucleus</location>
    </subcellularLocation>
</comment>
<comment type="similarity">
    <text evidence="9">Belongs to the methyltransferase superfamily. METTL18 family.</text>
</comment>
<accession>A0A1B9IRJ8</accession>
<dbReference type="GO" id="GO:0005737">
    <property type="term" value="C:cytoplasm"/>
    <property type="evidence" value="ECO:0007669"/>
    <property type="project" value="UniProtKB-SubCell"/>
</dbReference>
<proteinExistence type="inferred from homology"/>
<evidence type="ECO:0000256" key="10">
    <source>
        <dbReference type="SAM" id="MobiDB-lite"/>
    </source>
</evidence>
<keyword evidence="4" id="KW-0963">Cytoplasm</keyword>
<feature type="compositionally biased region" description="Polar residues" evidence="10">
    <location>
        <begin position="18"/>
        <end position="30"/>
    </location>
</feature>
<dbReference type="EC" id="2.1.1.85" evidence="3"/>
<evidence type="ECO:0000313" key="12">
    <source>
        <dbReference type="Proteomes" id="UP000092583"/>
    </source>
</evidence>
<dbReference type="AlphaFoldDB" id="A0A1B9IRJ8"/>
<evidence type="ECO:0000256" key="2">
    <source>
        <dbReference type="ARBA" id="ARBA00004496"/>
    </source>
</evidence>
<keyword evidence="6" id="KW-0808">Transferase</keyword>
<dbReference type="GO" id="GO:0032259">
    <property type="term" value="P:methylation"/>
    <property type="evidence" value="ECO:0007669"/>
    <property type="project" value="UniProtKB-KW"/>
</dbReference>